<gene>
    <name evidence="1" type="ORF">MACH08_34230</name>
</gene>
<name>A0ABQ5TPV4_9BACI</name>
<organism evidence="1 2">
    <name type="scientific">Oceanobacillus kimchii</name>
    <dbReference type="NCBI Taxonomy" id="746691"/>
    <lineage>
        <taxon>Bacteria</taxon>
        <taxon>Bacillati</taxon>
        <taxon>Bacillota</taxon>
        <taxon>Bacilli</taxon>
        <taxon>Bacillales</taxon>
        <taxon>Bacillaceae</taxon>
        <taxon>Oceanobacillus</taxon>
    </lineage>
</organism>
<sequence>MIQYTLTEKFFSKKAIHLVDENEEVVGEITGIRKEGYERNNVFDFKPVEGSSTIVGIKKRNWKNVIQPSYGVIHGDQTYTLKDKLGDNLLYFCVTGVIESEDIYIEEDWKEDIIFKVNKQKVAVIRPLKLTGKTIFKIDEQILPDHRLFGVIILMVFMYQIYNKEAAFIMDLLF</sequence>
<keyword evidence="2" id="KW-1185">Reference proteome</keyword>
<comment type="caution">
    <text evidence="1">The sequence shown here is derived from an EMBL/GenBank/DDBJ whole genome shotgun (WGS) entry which is preliminary data.</text>
</comment>
<proteinExistence type="predicted"/>
<evidence type="ECO:0000313" key="2">
    <source>
        <dbReference type="Proteomes" id="UP001275436"/>
    </source>
</evidence>
<dbReference type="EMBL" id="BSKO01000001">
    <property type="protein sequence ID" value="GLO67639.1"/>
    <property type="molecule type" value="Genomic_DNA"/>
</dbReference>
<dbReference type="Proteomes" id="UP001275436">
    <property type="component" value="Unassembled WGS sequence"/>
</dbReference>
<evidence type="ECO:0000313" key="1">
    <source>
        <dbReference type="EMBL" id="GLO67639.1"/>
    </source>
</evidence>
<accession>A0ABQ5TPV4</accession>
<protein>
    <submittedName>
        <fullName evidence="1">Uncharacterized protein</fullName>
    </submittedName>
</protein>
<reference evidence="1 2" key="1">
    <citation type="submission" date="2023-02" db="EMBL/GenBank/DDBJ databases">
        <title>Oceanobacillus kimchii IFOP_LL358 isolated form Alexandrium catenella lab strain.</title>
        <authorList>
            <person name="Gajardo G."/>
            <person name="Ueki S."/>
            <person name="Maruyama F."/>
        </authorList>
    </citation>
    <scope>NUCLEOTIDE SEQUENCE [LARGE SCALE GENOMIC DNA]</scope>
    <source>
        <strain evidence="1 2">IFOP_LL358</strain>
    </source>
</reference>
<dbReference type="RefSeq" id="WP_317958349.1">
    <property type="nucleotide sequence ID" value="NZ_BSKO01000001.1"/>
</dbReference>